<reference evidence="2" key="1">
    <citation type="journal article" date="2023" name="Mol. Phylogenet. Evol.">
        <title>Genome-scale phylogeny and comparative genomics of the fungal order Sordariales.</title>
        <authorList>
            <person name="Hensen N."/>
            <person name="Bonometti L."/>
            <person name="Westerberg I."/>
            <person name="Brannstrom I.O."/>
            <person name="Guillou S."/>
            <person name="Cros-Aarteil S."/>
            <person name="Calhoun S."/>
            <person name="Haridas S."/>
            <person name="Kuo A."/>
            <person name="Mondo S."/>
            <person name="Pangilinan J."/>
            <person name="Riley R."/>
            <person name="LaButti K."/>
            <person name="Andreopoulos B."/>
            <person name="Lipzen A."/>
            <person name="Chen C."/>
            <person name="Yan M."/>
            <person name="Daum C."/>
            <person name="Ng V."/>
            <person name="Clum A."/>
            <person name="Steindorff A."/>
            <person name="Ohm R.A."/>
            <person name="Martin F."/>
            <person name="Silar P."/>
            <person name="Natvig D.O."/>
            <person name="Lalanne C."/>
            <person name="Gautier V."/>
            <person name="Ament-Velasquez S.L."/>
            <person name="Kruys A."/>
            <person name="Hutchinson M.I."/>
            <person name="Powell A.J."/>
            <person name="Barry K."/>
            <person name="Miller A.N."/>
            <person name="Grigoriev I.V."/>
            <person name="Debuchy R."/>
            <person name="Gladieux P."/>
            <person name="Hiltunen Thoren M."/>
            <person name="Johannesson H."/>
        </authorList>
    </citation>
    <scope>NUCLEOTIDE SEQUENCE</scope>
    <source>
        <strain evidence="2">CBS 757.83</strain>
    </source>
</reference>
<dbReference type="Proteomes" id="UP001305647">
    <property type="component" value="Unassembled WGS sequence"/>
</dbReference>
<dbReference type="AlphaFoldDB" id="A0AAN6SX48"/>
<proteinExistence type="predicted"/>
<evidence type="ECO:0000313" key="2">
    <source>
        <dbReference type="EMBL" id="KAK4097105.1"/>
    </source>
</evidence>
<comment type="caution">
    <text evidence="2">The sequence shown here is derived from an EMBL/GenBank/DDBJ whole genome shotgun (WGS) entry which is preliminary data.</text>
</comment>
<gene>
    <name evidence="2" type="ORF">N658DRAFT_510673</name>
</gene>
<accession>A0AAN6SX48</accession>
<feature type="region of interest" description="Disordered" evidence="1">
    <location>
        <begin position="1"/>
        <end position="70"/>
    </location>
</feature>
<reference evidence="2" key="2">
    <citation type="submission" date="2023-05" db="EMBL/GenBank/DDBJ databases">
        <authorList>
            <consortium name="Lawrence Berkeley National Laboratory"/>
            <person name="Steindorff A."/>
            <person name="Hensen N."/>
            <person name="Bonometti L."/>
            <person name="Westerberg I."/>
            <person name="Brannstrom I.O."/>
            <person name="Guillou S."/>
            <person name="Cros-Aarteil S."/>
            <person name="Calhoun S."/>
            <person name="Haridas S."/>
            <person name="Kuo A."/>
            <person name="Mondo S."/>
            <person name="Pangilinan J."/>
            <person name="Riley R."/>
            <person name="Labutti K."/>
            <person name="Andreopoulos B."/>
            <person name="Lipzen A."/>
            <person name="Chen C."/>
            <person name="Yanf M."/>
            <person name="Daum C."/>
            <person name="Ng V."/>
            <person name="Clum A."/>
            <person name="Ohm R."/>
            <person name="Martin F."/>
            <person name="Silar P."/>
            <person name="Natvig D."/>
            <person name="Lalanne C."/>
            <person name="Gautier V."/>
            <person name="Ament-Velasquez S.L."/>
            <person name="Kruys A."/>
            <person name="Hutchinson M.I."/>
            <person name="Powell A.J."/>
            <person name="Barry K."/>
            <person name="Miller A.N."/>
            <person name="Grigoriev I.V."/>
            <person name="Debuchy R."/>
            <person name="Gladieux P."/>
            <person name="Thoren M.H."/>
            <person name="Johannesson H."/>
        </authorList>
    </citation>
    <scope>NUCLEOTIDE SEQUENCE</scope>
    <source>
        <strain evidence="2">CBS 757.83</strain>
    </source>
</reference>
<dbReference type="EMBL" id="MU863685">
    <property type="protein sequence ID" value="KAK4097105.1"/>
    <property type="molecule type" value="Genomic_DNA"/>
</dbReference>
<name>A0AAN6SX48_9PEZI</name>
<feature type="compositionally biased region" description="Polar residues" evidence="1">
    <location>
        <begin position="59"/>
        <end position="70"/>
    </location>
</feature>
<feature type="compositionally biased region" description="Low complexity" evidence="1">
    <location>
        <begin position="1"/>
        <end position="11"/>
    </location>
</feature>
<sequence length="70" mass="7628">MNSSTSTSQSTIETRYRSGHAASFYIGVKEVPNSRGGPNTVIVHHGRSHADKEEPKSSDYPQYSGSSRSK</sequence>
<evidence type="ECO:0000313" key="3">
    <source>
        <dbReference type="Proteomes" id="UP001305647"/>
    </source>
</evidence>
<organism evidence="2 3">
    <name type="scientific">Parathielavia hyrcaniae</name>
    <dbReference type="NCBI Taxonomy" id="113614"/>
    <lineage>
        <taxon>Eukaryota</taxon>
        <taxon>Fungi</taxon>
        <taxon>Dikarya</taxon>
        <taxon>Ascomycota</taxon>
        <taxon>Pezizomycotina</taxon>
        <taxon>Sordariomycetes</taxon>
        <taxon>Sordariomycetidae</taxon>
        <taxon>Sordariales</taxon>
        <taxon>Chaetomiaceae</taxon>
        <taxon>Parathielavia</taxon>
    </lineage>
</organism>
<feature type="compositionally biased region" description="Basic and acidic residues" evidence="1">
    <location>
        <begin position="48"/>
        <end position="57"/>
    </location>
</feature>
<evidence type="ECO:0000256" key="1">
    <source>
        <dbReference type="SAM" id="MobiDB-lite"/>
    </source>
</evidence>
<protein>
    <submittedName>
        <fullName evidence="2">Uncharacterized protein</fullName>
    </submittedName>
</protein>
<keyword evidence="3" id="KW-1185">Reference proteome</keyword>